<sequence>MSKERDLKENREIAKGFIHEDRGDKHLNTSLKTRM</sequence>
<dbReference type="HOGENOM" id="CLU_3366470_0_0_10"/>
<gene>
    <name evidence="1" type="ORF">PI23P_06815</name>
</gene>
<evidence type="ECO:0000313" key="2">
    <source>
        <dbReference type="Proteomes" id="UP000003053"/>
    </source>
</evidence>
<reference evidence="1 2" key="1">
    <citation type="submission" date="2006-02" db="EMBL/GenBank/DDBJ databases">
        <authorList>
            <person name="Murray A."/>
            <person name="Staley J."/>
            <person name="Ferriera S."/>
            <person name="Johnson J."/>
            <person name="Kravitz S."/>
            <person name="Halpern A."/>
            <person name="Remington K."/>
            <person name="Beeson K."/>
            <person name="Tran B."/>
            <person name="Rogers Y.-H."/>
            <person name="Friedman R."/>
            <person name="Venter J.C."/>
        </authorList>
    </citation>
    <scope>NUCLEOTIDE SEQUENCE [LARGE SCALE GENOMIC DNA]</scope>
    <source>
        <strain evidence="1 2">23-P</strain>
    </source>
</reference>
<dbReference type="EMBL" id="AAOG01000002">
    <property type="protein sequence ID" value="EAR12315.1"/>
    <property type="molecule type" value="Genomic_DNA"/>
</dbReference>
<accession>A4BYS2</accession>
<dbReference type="Proteomes" id="UP000003053">
    <property type="component" value="Unassembled WGS sequence"/>
</dbReference>
<dbReference type="STRING" id="313594.PI23P_06815"/>
<organism evidence="1 2">
    <name type="scientific">Polaribacter irgensii 23-P</name>
    <dbReference type="NCBI Taxonomy" id="313594"/>
    <lineage>
        <taxon>Bacteria</taxon>
        <taxon>Pseudomonadati</taxon>
        <taxon>Bacteroidota</taxon>
        <taxon>Flavobacteriia</taxon>
        <taxon>Flavobacteriales</taxon>
        <taxon>Flavobacteriaceae</taxon>
    </lineage>
</organism>
<dbReference type="AlphaFoldDB" id="A4BYS2"/>
<keyword evidence="2" id="KW-1185">Reference proteome</keyword>
<name>A4BYS2_9FLAO</name>
<proteinExistence type="predicted"/>
<comment type="caution">
    <text evidence="1">The sequence shown here is derived from an EMBL/GenBank/DDBJ whole genome shotgun (WGS) entry which is preliminary data.</text>
</comment>
<evidence type="ECO:0000313" key="1">
    <source>
        <dbReference type="EMBL" id="EAR12315.1"/>
    </source>
</evidence>
<protein>
    <submittedName>
        <fullName evidence="1">Uncharacterized protein</fullName>
    </submittedName>
</protein>